<sequence length="176" mass="19178">MDYFEALKTSHEKSPEFYAHSPLPLPKANDVSAVIDYIKHTCDDLYFTGESDEPVELYQLSGVGLQMLESNSDKLSLPSAADFAAFAAGDAATAEEGFIAERRSADAFLSSLRSQQASVRQKHLAASLETAFHKLTGMPGTDRACYRLGIPPNIEVYVVMLIDGQVVGIKTRSVET</sequence>
<accession>A0ACC1LFX1</accession>
<proteinExistence type="predicted"/>
<reference evidence="1" key="1">
    <citation type="submission" date="2022-07" db="EMBL/GenBank/DDBJ databases">
        <title>Phylogenomic reconstructions and comparative analyses of Kickxellomycotina fungi.</title>
        <authorList>
            <person name="Reynolds N.K."/>
            <person name="Stajich J.E."/>
            <person name="Barry K."/>
            <person name="Grigoriev I.V."/>
            <person name="Crous P."/>
            <person name="Smith M.E."/>
        </authorList>
    </citation>
    <scope>NUCLEOTIDE SEQUENCE</scope>
    <source>
        <strain evidence="1">BCRC 34780</strain>
    </source>
</reference>
<dbReference type="Proteomes" id="UP001140087">
    <property type="component" value="Unassembled WGS sequence"/>
</dbReference>
<dbReference type="EMBL" id="JANBUN010000069">
    <property type="protein sequence ID" value="KAJ2807300.1"/>
    <property type="molecule type" value="Genomic_DNA"/>
</dbReference>
<comment type="caution">
    <text evidence="1">The sequence shown here is derived from an EMBL/GenBank/DDBJ whole genome shotgun (WGS) entry which is preliminary data.</text>
</comment>
<evidence type="ECO:0000313" key="2">
    <source>
        <dbReference type="Proteomes" id="UP001140087"/>
    </source>
</evidence>
<organism evidence="1 2">
    <name type="scientific">Coemansia helicoidea</name>
    <dbReference type="NCBI Taxonomy" id="1286919"/>
    <lineage>
        <taxon>Eukaryota</taxon>
        <taxon>Fungi</taxon>
        <taxon>Fungi incertae sedis</taxon>
        <taxon>Zoopagomycota</taxon>
        <taxon>Kickxellomycotina</taxon>
        <taxon>Kickxellomycetes</taxon>
        <taxon>Kickxellales</taxon>
        <taxon>Kickxellaceae</taxon>
        <taxon>Coemansia</taxon>
    </lineage>
</organism>
<gene>
    <name evidence="1" type="ORF">H4R21_000535</name>
</gene>
<protein>
    <submittedName>
        <fullName evidence="1">Uncharacterized protein</fullName>
    </submittedName>
</protein>
<keyword evidence="2" id="KW-1185">Reference proteome</keyword>
<name>A0ACC1LFX1_9FUNG</name>
<evidence type="ECO:0000313" key="1">
    <source>
        <dbReference type="EMBL" id="KAJ2807300.1"/>
    </source>
</evidence>